<dbReference type="SMART" id="SM00367">
    <property type="entry name" value="LRR_CC"/>
    <property type="match status" value="15"/>
</dbReference>
<evidence type="ECO:0000256" key="13">
    <source>
        <dbReference type="ARBA" id="ARBA00061870"/>
    </source>
</evidence>
<keyword evidence="6" id="KW-0833">Ubl conjugation pathway</keyword>
<keyword evidence="9" id="KW-0206">Cytoskeleton</keyword>
<evidence type="ECO:0000256" key="5">
    <source>
        <dbReference type="ARBA" id="ARBA00022737"/>
    </source>
</evidence>
<evidence type="ECO:0000256" key="7">
    <source>
        <dbReference type="ARBA" id="ARBA00022846"/>
    </source>
</evidence>
<protein>
    <recommendedName>
        <fullName evidence="14">F-box and leucine-rich repeat protein 13</fullName>
    </recommendedName>
    <alternativeName>
        <fullName evidence="15">Dynein regulatory complex subunit 6</fullName>
    </alternativeName>
    <alternativeName>
        <fullName evidence="16">F-box/LRR-repeat protein 13</fullName>
    </alternativeName>
</protein>
<organism evidence="19 20">
    <name type="scientific">Chelydra serpentina</name>
    <name type="common">Snapping turtle</name>
    <name type="synonym">Testudo serpentina</name>
    <dbReference type="NCBI Taxonomy" id="8475"/>
    <lineage>
        <taxon>Eukaryota</taxon>
        <taxon>Metazoa</taxon>
        <taxon>Chordata</taxon>
        <taxon>Craniata</taxon>
        <taxon>Vertebrata</taxon>
        <taxon>Euteleostomi</taxon>
        <taxon>Archelosauria</taxon>
        <taxon>Testudinata</taxon>
        <taxon>Testudines</taxon>
        <taxon>Cryptodira</taxon>
        <taxon>Durocryptodira</taxon>
        <taxon>Americhelydia</taxon>
        <taxon>Chelydroidea</taxon>
        <taxon>Chelydridae</taxon>
        <taxon>Chelydra</taxon>
    </lineage>
</organism>
<evidence type="ECO:0000256" key="3">
    <source>
        <dbReference type="ARBA" id="ARBA00022490"/>
    </source>
</evidence>
<name>A0A8T1SM10_CHESE</name>
<feature type="domain" description="F-box" evidence="18">
    <location>
        <begin position="229"/>
        <end position="275"/>
    </location>
</feature>
<feature type="region of interest" description="Disordered" evidence="17">
    <location>
        <begin position="785"/>
        <end position="809"/>
    </location>
</feature>
<evidence type="ECO:0000256" key="6">
    <source>
        <dbReference type="ARBA" id="ARBA00022786"/>
    </source>
</evidence>
<evidence type="ECO:0000256" key="17">
    <source>
        <dbReference type="SAM" id="MobiDB-lite"/>
    </source>
</evidence>
<sequence length="809" mass="92265">MSSLRDADPALRAYFKRHRLLDVYETLLCGVFIMCPEDPLMFLEEKIREIMETGLDGILWDACIDSSLRPKLKRISETYLHILFGLNDEQLMTEELCGKAWNFYSKNLKKLYFHEWMQYCLLQKNSRELVKQKMAVAAYHYDSRITRVVVQKWRAWVQFRKEQIALAALRIQKVFNDNLHKTILRAWHAEAQSSAKTKAYFERLVKVDQEEYYDKQDDVQYSSISETVKDEKSDIPERAIMQIFHYINLIDLARCAQVSRSWMLLTQASSIWTDIDFSSVKHKMQDKTVINILKKWRPYVVRLNLRGCSSLHWPSFKSISECKNLQDLNVSECQGLNDESMRLISEGCPALLYLNVSYTDITNGTLRLLSRSFSNLQYLSLAYCRKFTDKGLQYLGSGKGCHKLIYLDLSGCIQISVDGFRYIANSCSGIKHLVINDMPTLTDKCIQALVEKCQQIMSVVFLDSPHLSDVAFKALAECKLVKVRIEGNNRITDLSFKLMSKSCPQIKHLYMADCQKITDVSLKTISPLKYILVLNLADCVRISDAGLRPFLEGSSGTKLRELNFTNCIHVTDASLMKIAQRCHNLTYLNIRYCESVTDAGIEPLGNMTSLVSIDISGTTVSDMSLAALGHTRRMKELSVSECRKITDMGIQKFCQGAKDLEYCDVSYCFQLTNESVKALAFNCHLLTSLNIAGCHKMTDLCVQYLSGVCHYLHFLDISGCVHLTDKTLKYLSKGCTQLRIVKMLYCRNITKQGVLKYSAKLGKQEYNDADPPSWLGYDSGGGVLPLNKKPKTAPEKAKALYQNENKEAA</sequence>
<dbReference type="GO" id="GO:0019005">
    <property type="term" value="C:SCF ubiquitin ligase complex"/>
    <property type="evidence" value="ECO:0007669"/>
    <property type="project" value="TreeGrafter"/>
</dbReference>
<dbReference type="Pfam" id="PF12937">
    <property type="entry name" value="F-box-like"/>
    <property type="match status" value="1"/>
</dbReference>
<dbReference type="EMBL" id="JAHGAV010000163">
    <property type="protein sequence ID" value="KAG6929888.1"/>
    <property type="molecule type" value="Genomic_DNA"/>
</dbReference>
<dbReference type="InterPro" id="IPR006553">
    <property type="entry name" value="Leu-rich_rpt_Cys-con_subtyp"/>
</dbReference>
<comment type="subunit">
    <text evidence="13">Component of the nexin-dynein regulatory complex (N-DRC). Directly interacts with SKP1 and CUL1. Interacts with TCTE1/DRC5.</text>
</comment>
<dbReference type="OrthoDB" id="61560at2759"/>
<evidence type="ECO:0000256" key="8">
    <source>
        <dbReference type="ARBA" id="ARBA00023069"/>
    </source>
</evidence>
<dbReference type="GO" id="GO:0031146">
    <property type="term" value="P:SCF-dependent proteasomal ubiquitin-dependent protein catabolic process"/>
    <property type="evidence" value="ECO:0007669"/>
    <property type="project" value="TreeGrafter"/>
</dbReference>
<dbReference type="FunFam" id="3.80.10.10:FF:000266">
    <property type="entry name" value="F-box and leucine rich repeat protein 13"/>
    <property type="match status" value="1"/>
</dbReference>
<dbReference type="SUPFAM" id="SSF52047">
    <property type="entry name" value="RNI-like"/>
    <property type="match status" value="2"/>
</dbReference>
<keyword evidence="8" id="KW-0969">Cilium</keyword>
<evidence type="ECO:0000256" key="9">
    <source>
        <dbReference type="ARBA" id="ARBA00023212"/>
    </source>
</evidence>
<dbReference type="FunFam" id="3.80.10.10:FF:000291">
    <property type="entry name" value="F-box and leucine rich repeat protein 13"/>
    <property type="match status" value="1"/>
</dbReference>
<dbReference type="AlphaFoldDB" id="A0A8T1SM10"/>
<evidence type="ECO:0000256" key="14">
    <source>
        <dbReference type="ARBA" id="ARBA00071255"/>
    </source>
</evidence>
<dbReference type="InterPro" id="IPR032675">
    <property type="entry name" value="LRR_dom_sf"/>
</dbReference>
<comment type="similarity">
    <text evidence="12">Belongs to the DRC6 family.</text>
</comment>
<dbReference type="Gene3D" id="3.80.10.10">
    <property type="entry name" value="Ribonuclease Inhibitor"/>
    <property type="match status" value="3"/>
</dbReference>
<evidence type="ECO:0000256" key="2">
    <source>
        <dbReference type="ARBA" id="ARBA00004611"/>
    </source>
</evidence>
<dbReference type="InterPro" id="IPR001810">
    <property type="entry name" value="F-box_dom"/>
</dbReference>
<comment type="function">
    <text evidence="11">Substrate-recognition component of the SCF (SKP1-CUL1-F-box protein)-type E3 ubiquitin ligase complex. Component of the nexin-dynein regulatory complex (N-DRC), a key regulator of ciliary/flagellar motility which maintains the alignment and integrity of the distal axoneme and regulates microtubule sliding in motile axonemes. Specifically targets CEP192 isoform 3 for ubiquitin-mediated proteolysis and thereby acts as a regulator of microtubule nucleation activity.</text>
</comment>
<dbReference type="PROSITE" id="PS50181">
    <property type="entry name" value="FBOX"/>
    <property type="match status" value="1"/>
</dbReference>
<dbReference type="PANTHER" id="PTHR13318:SF19">
    <property type="entry name" value="F-BOX_LRR-REPEAT PROTEIN 5"/>
    <property type="match status" value="1"/>
</dbReference>
<evidence type="ECO:0000256" key="1">
    <source>
        <dbReference type="ARBA" id="ARBA00004300"/>
    </source>
</evidence>
<dbReference type="Pfam" id="PF25372">
    <property type="entry name" value="DUF7885"/>
    <property type="match status" value="2"/>
</dbReference>
<dbReference type="CDD" id="cd22124">
    <property type="entry name" value="F-box_FBXL13"/>
    <property type="match status" value="1"/>
</dbReference>
<evidence type="ECO:0000259" key="18">
    <source>
        <dbReference type="PROSITE" id="PS50181"/>
    </source>
</evidence>
<evidence type="ECO:0000313" key="20">
    <source>
        <dbReference type="Proteomes" id="UP000765507"/>
    </source>
</evidence>
<feature type="compositionally biased region" description="Basic and acidic residues" evidence="17">
    <location>
        <begin position="792"/>
        <end position="809"/>
    </location>
</feature>
<keyword evidence="4" id="KW-0433">Leucine-rich repeat</keyword>
<evidence type="ECO:0000256" key="16">
    <source>
        <dbReference type="ARBA" id="ARBA00083659"/>
    </source>
</evidence>
<evidence type="ECO:0000313" key="19">
    <source>
        <dbReference type="EMBL" id="KAG6929888.1"/>
    </source>
</evidence>
<evidence type="ECO:0000256" key="11">
    <source>
        <dbReference type="ARBA" id="ARBA00058421"/>
    </source>
</evidence>
<proteinExistence type="inferred from homology"/>
<comment type="caution">
    <text evidence="19">The sequence shown here is derived from an EMBL/GenBank/DDBJ whole genome shotgun (WGS) entry which is preliminary data.</text>
</comment>
<evidence type="ECO:0000256" key="4">
    <source>
        <dbReference type="ARBA" id="ARBA00022614"/>
    </source>
</evidence>
<evidence type="ECO:0000256" key="10">
    <source>
        <dbReference type="ARBA" id="ARBA00023273"/>
    </source>
</evidence>
<keyword evidence="10" id="KW-0966">Cell projection</keyword>
<evidence type="ECO:0000256" key="12">
    <source>
        <dbReference type="ARBA" id="ARBA00061246"/>
    </source>
</evidence>
<comment type="subcellular location">
    <subcellularLocation>
        <location evidence="2">Cytoplasm</location>
        <location evidence="2">Cytoskeleton</location>
        <location evidence="2">Flagellum axoneme</location>
    </subcellularLocation>
    <subcellularLocation>
        <location evidence="1">Cytoplasm</location>
        <location evidence="1">Cytoskeleton</location>
        <location evidence="1">Microtubule organizing center</location>
        <location evidence="1">Centrosome</location>
    </subcellularLocation>
</comment>
<keyword evidence="5" id="KW-0677">Repeat</keyword>
<gene>
    <name evidence="19" type="primary">FBXL13</name>
    <name evidence="19" type="ORF">G0U57_004763</name>
</gene>
<dbReference type="GO" id="GO:0005813">
    <property type="term" value="C:centrosome"/>
    <property type="evidence" value="ECO:0007669"/>
    <property type="project" value="UniProtKB-SubCell"/>
</dbReference>
<dbReference type="PANTHER" id="PTHR13318">
    <property type="entry name" value="PARTNER OF PAIRED, ISOFORM B-RELATED"/>
    <property type="match status" value="1"/>
</dbReference>
<dbReference type="InterPro" id="IPR057207">
    <property type="entry name" value="FBXL15_LRR"/>
</dbReference>
<evidence type="ECO:0000256" key="15">
    <source>
        <dbReference type="ARBA" id="ARBA00081702"/>
    </source>
</evidence>
<keyword evidence="7" id="KW-0282">Flagellum</keyword>
<keyword evidence="20" id="KW-1185">Reference proteome</keyword>
<dbReference type="Proteomes" id="UP000765507">
    <property type="component" value="Unassembled WGS sequence"/>
</dbReference>
<keyword evidence="3" id="KW-0963">Cytoplasm</keyword>
<reference evidence="19 20" key="1">
    <citation type="journal article" date="2020" name="G3 (Bethesda)">
        <title>Draft Genome of the Common Snapping Turtle, Chelydra serpentina, a Model for Phenotypic Plasticity in Reptiles.</title>
        <authorList>
            <person name="Das D."/>
            <person name="Singh S.K."/>
            <person name="Bierstedt J."/>
            <person name="Erickson A."/>
            <person name="Galli G.L.J."/>
            <person name="Crossley D.A. 2nd"/>
            <person name="Rhen T."/>
        </authorList>
    </citation>
    <scope>NUCLEOTIDE SEQUENCE [LARGE SCALE GENOMIC DNA]</scope>
    <source>
        <strain evidence="19">KW</strain>
    </source>
</reference>
<dbReference type="FunFam" id="3.80.10.10:FF:000134">
    <property type="entry name" value="F-box and leucine rich repeat protein 13"/>
    <property type="match status" value="1"/>
</dbReference>
<accession>A0A8T1SM10</accession>
<dbReference type="CDD" id="cd22977">
    <property type="entry name" value="DD_FBXL13"/>
    <property type="match status" value="1"/>
</dbReference>